<dbReference type="RefSeq" id="WP_103682624.1">
    <property type="nucleotide sequence ID" value="NZ_PQGG01000003.1"/>
</dbReference>
<dbReference type="GO" id="GO:0005524">
    <property type="term" value="F:ATP binding"/>
    <property type="evidence" value="ECO:0007669"/>
    <property type="project" value="UniProtKB-KW"/>
</dbReference>
<dbReference type="Gene3D" id="1.10.287.130">
    <property type="match status" value="1"/>
</dbReference>
<keyword evidence="12 13" id="KW-0472">Membrane</keyword>
<evidence type="ECO:0000256" key="7">
    <source>
        <dbReference type="ARBA" id="ARBA00022741"/>
    </source>
</evidence>
<organism evidence="15 16">
    <name type="scientific">Zhongshania marina</name>
    <dbReference type="NCBI Taxonomy" id="2304603"/>
    <lineage>
        <taxon>Bacteria</taxon>
        <taxon>Pseudomonadati</taxon>
        <taxon>Pseudomonadota</taxon>
        <taxon>Gammaproteobacteria</taxon>
        <taxon>Cellvibrionales</taxon>
        <taxon>Spongiibacteraceae</taxon>
        <taxon>Zhongshania</taxon>
    </lineage>
</organism>
<dbReference type="InterPro" id="IPR003661">
    <property type="entry name" value="HisK_dim/P_dom"/>
</dbReference>
<feature type="transmembrane region" description="Helical" evidence="13">
    <location>
        <begin position="138"/>
        <end position="161"/>
    </location>
</feature>
<keyword evidence="4" id="KW-0597">Phosphoprotein</keyword>
<evidence type="ECO:0000256" key="8">
    <source>
        <dbReference type="ARBA" id="ARBA00022777"/>
    </source>
</evidence>
<evidence type="ECO:0000256" key="9">
    <source>
        <dbReference type="ARBA" id="ARBA00022840"/>
    </source>
</evidence>
<dbReference type="CDD" id="cd00075">
    <property type="entry name" value="HATPase"/>
    <property type="match status" value="1"/>
</dbReference>
<evidence type="ECO:0000256" key="11">
    <source>
        <dbReference type="ARBA" id="ARBA00023012"/>
    </source>
</evidence>
<gene>
    <name evidence="15" type="ORF">C0068_00965</name>
</gene>
<evidence type="ECO:0000256" key="5">
    <source>
        <dbReference type="ARBA" id="ARBA00022679"/>
    </source>
</evidence>
<dbReference type="SUPFAM" id="SSF55874">
    <property type="entry name" value="ATPase domain of HSP90 chaperone/DNA topoisomerase II/histidine kinase"/>
    <property type="match status" value="1"/>
</dbReference>
<keyword evidence="11" id="KW-0902">Two-component regulatory system</keyword>
<keyword evidence="10 13" id="KW-1133">Transmembrane helix</keyword>
<dbReference type="PROSITE" id="PS50109">
    <property type="entry name" value="HIS_KIN"/>
    <property type="match status" value="1"/>
</dbReference>
<dbReference type="Gene3D" id="3.30.565.10">
    <property type="entry name" value="Histidine kinase-like ATPase, C-terminal domain"/>
    <property type="match status" value="1"/>
</dbReference>
<dbReference type="PANTHER" id="PTHR45436">
    <property type="entry name" value="SENSOR HISTIDINE KINASE YKOH"/>
    <property type="match status" value="1"/>
</dbReference>
<dbReference type="SMART" id="SM00387">
    <property type="entry name" value="HATPase_c"/>
    <property type="match status" value="1"/>
</dbReference>
<dbReference type="InterPro" id="IPR036890">
    <property type="entry name" value="HATPase_C_sf"/>
</dbReference>
<dbReference type="InterPro" id="IPR050428">
    <property type="entry name" value="TCS_sensor_his_kinase"/>
</dbReference>
<dbReference type="PANTHER" id="PTHR45436:SF14">
    <property type="entry name" value="SENSOR PROTEIN QSEC"/>
    <property type="match status" value="1"/>
</dbReference>
<comment type="caution">
    <text evidence="15">The sequence shown here is derived from an EMBL/GenBank/DDBJ whole genome shotgun (WGS) entry which is preliminary data.</text>
</comment>
<dbReference type="Proteomes" id="UP000237222">
    <property type="component" value="Unassembled WGS sequence"/>
</dbReference>
<sequence>MSSLRRFLIVSILSVLMLVNFIAALHGYKSSMAEAEKLFDQKLTAMALQLSSVPLRSQNNSPAPDNEHMVFQLFNADGKLAWRSVHAPDQYIAANEGFSENNFNGYRWRTLSYFNFVNGHRIMIAERMDLRYRLAERVILESIVPVVVVLPVAALLIWLIVGHGLKSLELLAGILRKKAADDLSVVSIDNTPIELTPVIASMNSLLRRLDDSFERERRFSADAAHELRTPISAIKMHLHNLRDEYPEHNSSLNSLERDVDRLAHLVEQMLLLHRTTPDHYPAKFESLSLAALASEIIATNYADFSKKEQSIELHGDEGRVSGDRFALRIMLQNLLNNAYKYTQRGGFIKVVIDTGPDSVRLTVSDNGPGISAEVKSRVFERFYRVGGDRHASGSSGCGLGLSIVEHIAELHRASISMSEGEGGIGLAFTVVFPLSFVFGELT</sequence>
<feature type="transmembrane region" description="Helical" evidence="13">
    <location>
        <begin position="6"/>
        <end position="28"/>
    </location>
</feature>
<evidence type="ECO:0000313" key="15">
    <source>
        <dbReference type="EMBL" id="POP54581.1"/>
    </source>
</evidence>
<dbReference type="GO" id="GO:0000155">
    <property type="term" value="F:phosphorelay sensor kinase activity"/>
    <property type="evidence" value="ECO:0007669"/>
    <property type="project" value="InterPro"/>
</dbReference>
<proteinExistence type="predicted"/>
<dbReference type="CDD" id="cd00082">
    <property type="entry name" value="HisKA"/>
    <property type="match status" value="1"/>
</dbReference>
<evidence type="ECO:0000256" key="2">
    <source>
        <dbReference type="ARBA" id="ARBA00004141"/>
    </source>
</evidence>
<dbReference type="Pfam" id="PF02518">
    <property type="entry name" value="HATPase_c"/>
    <property type="match status" value="1"/>
</dbReference>
<dbReference type="PRINTS" id="PR00344">
    <property type="entry name" value="BCTRLSENSOR"/>
</dbReference>
<evidence type="ECO:0000256" key="12">
    <source>
        <dbReference type="ARBA" id="ARBA00023136"/>
    </source>
</evidence>
<keyword evidence="5" id="KW-0808">Transferase</keyword>
<evidence type="ECO:0000256" key="10">
    <source>
        <dbReference type="ARBA" id="ARBA00022989"/>
    </source>
</evidence>
<accession>A0A2S4HLK5</accession>
<dbReference type="InterPro" id="IPR036097">
    <property type="entry name" value="HisK_dim/P_sf"/>
</dbReference>
<keyword evidence="7" id="KW-0547">Nucleotide-binding</keyword>
<dbReference type="InterPro" id="IPR005467">
    <property type="entry name" value="His_kinase_dom"/>
</dbReference>
<keyword evidence="6 13" id="KW-0812">Transmembrane</keyword>
<dbReference type="SUPFAM" id="SSF47384">
    <property type="entry name" value="Homodimeric domain of signal transducing histidine kinase"/>
    <property type="match status" value="1"/>
</dbReference>
<reference evidence="15" key="1">
    <citation type="submission" date="2018-01" db="EMBL/GenBank/DDBJ databases">
        <authorList>
            <person name="Yu X.-D."/>
        </authorList>
    </citation>
    <scope>NUCLEOTIDE SEQUENCE</scope>
    <source>
        <strain evidence="15">ZX-21</strain>
    </source>
</reference>
<evidence type="ECO:0000313" key="16">
    <source>
        <dbReference type="Proteomes" id="UP000237222"/>
    </source>
</evidence>
<evidence type="ECO:0000256" key="1">
    <source>
        <dbReference type="ARBA" id="ARBA00000085"/>
    </source>
</evidence>
<dbReference type="SMART" id="SM00388">
    <property type="entry name" value="HisKA"/>
    <property type="match status" value="1"/>
</dbReference>
<dbReference type="EC" id="2.7.13.3" evidence="3"/>
<dbReference type="EMBL" id="PQGG01000003">
    <property type="protein sequence ID" value="POP54581.1"/>
    <property type="molecule type" value="Genomic_DNA"/>
</dbReference>
<dbReference type="GO" id="GO:0005886">
    <property type="term" value="C:plasma membrane"/>
    <property type="evidence" value="ECO:0007669"/>
    <property type="project" value="TreeGrafter"/>
</dbReference>
<evidence type="ECO:0000256" key="6">
    <source>
        <dbReference type="ARBA" id="ARBA00022692"/>
    </source>
</evidence>
<dbReference type="InterPro" id="IPR004358">
    <property type="entry name" value="Sig_transdc_His_kin-like_C"/>
</dbReference>
<dbReference type="Pfam" id="PF00512">
    <property type="entry name" value="HisKA"/>
    <property type="match status" value="1"/>
</dbReference>
<dbReference type="OrthoDB" id="9809766at2"/>
<keyword evidence="8 15" id="KW-0418">Kinase</keyword>
<dbReference type="InterPro" id="IPR003594">
    <property type="entry name" value="HATPase_dom"/>
</dbReference>
<name>A0A2S4HLK5_9GAMM</name>
<comment type="catalytic activity">
    <reaction evidence="1">
        <text>ATP + protein L-histidine = ADP + protein N-phospho-L-histidine.</text>
        <dbReference type="EC" id="2.7.13.3"/>
    </reaction>
</comment>
<protein>
    <recommendedName>
        <fullName evidence="3">histidine kinase</fullName>
        <ecNumber evidence="3">2.7.13.3</ecNumber>
    </recommendedName>
</protein>
<evidence type="ECO:0000259" key="14">
    <source>
        <dbReference type="PROSITE" id="PS50109"/>
    </source>
</evidence>
<dbReference type="AlphaFoldDB" id="A0A2S4HLK5"/>
<comment type="subcellular location">
    <subcellularLocation>
        <location evidence="2">Membrane</location>
        <topology evidence="2">Multi-pass membrane protein</topology>
    </subcellularLocation>
</comment>
<keyword evidence="9" id="KW-0067">ATP-binding</keyword>
<evidence type="ECO:0000256" key="13">
    <source>
        <dbReference type="SAM" id="Phobius"/>
    </source>
</evidence>
<evidence type="ECO:0000256" key="4">
    <source>
        <dbReference type="ARBA" id="ARBA00022553"/>
    </source>
</evidence>
<evidence type="ECO:0000256" key="3">
    <source>
        <dbReference type="ARBA" id="ARBA00012438"/>
    </source>
</evidence>
<feature type="domain" description="Histidine kinase" evidence="14">
    <location>
        <begin position="222"/>
        <end position="436"/>
    </location>
</feature>